<evidence type="ECO:0000313" key="2">
    <source>
        <dbReference type="Proteomes" id="UP000244005"/>
    </source>
</evidence>
<sequence length="130" mass="14790">MVWYVPAFIARPTSDLPCSCGMDWCLRSEALSEYHLCLQVVVSACSNGGDYAALEVRTVPGPVRSMRMLVWKECWGSGFGESELHVYVRHWREQVDDMFMMFSKSKNETCISDLCLCSVDEDQPRSSHPI</sequence>
<organism evidence="1 2">
    <name type="scientific">Marchantia polymorpha</name>
    <name type="common">Common liverwort</name>
    <name type="synonym">Marchantia aquatica</name>
    <dbReference type="NCBI Taxonomy" id="3197"/>
    <lineage>
        <taxon>Eukaryota</taxon>
        <taxon>Viridiplantae</taxon>
        <taxon>Streptophyta</taxon>
        <taxon>Embryophyta</taxon>
        <taxon>Marchantiophyta</taxon>
        <taxon>Marchantiopsida</taxon>
        <taxon>Marchantiidae</taxon>
        <taxon>Marchantiales</taxon>
        <taxon>Marchantiaceae</taxon>
        <taxon>Marchantia</taxon>
    </lineage>
</organism>
<evidence type="ECO:0000313" key="1">
    <source>
        <dbReference type="EMBL" id="PTQ44651.1"/>
    </source>
</evidence>
<accession>A0A2R6XEZ5</accession>
<protein>
    <submittedName>
        <fullName evidence="1">Uncharacterized protein</fullName>
    </submittedName>
</protein>
<keyword evidence="2" id="KW-1185">Reference proteome</keyword>
<dbReference type="EMBL" id="KZ772691">
    <property type="protein sequence ID" value="PTQ44651.1"/>
    <property type="molecule type" value="Genomic_DNA"/>
</dbReference>
<gene>
    <name evidence="1" type="ORF">MARPO_0019s0075</name>
</gene>
<dbReference type="Proteomes" id="UP000244005">
    <property type="component" value="Unassembled WGS sequence"/>
</dbReference>
<dbReference type="AlphaFoldDB" id="A0A2R6XEZ5"/>
<dbReference type="Gramene" id="Mp1g13050.1">
    <property type="protein sequence ID" value="Mp1g13050.1.cds1"/>
    <property type="gene ID" value="Mp1g13050"/>
</dbReference>
<name>A0A2R6XEZ5_MARPO</name>
<reference evidence="2" key="1">
    <citation type="journal article" date="2017" name="Cell">
        <title>Insights into land plant evolution garnered from the Marchantia polymorpha genome.</title>
        <authorList>
            <person name="Bowman J.L."/>
            <person name="Kohchi T."/>
            <person name="Yamato K.T."/>
            <person name="Jenkins J."/>
            <person name="Shu S."/>
            <person name="Ishizaki K."/>
            <person name="Yamaoka S."/>
            <person name="Nishihama R."/>
            <person name="Nakamura Y."/>
            <person name="Berger F."/>
            <person name="Adam C."/>
            <person name="Aki S.S."/>
            <person name="Althoff F."/>
            <person name="Araki T."/>
            <person name="Arteaga-Vazquez M.A."/>
            <person name="Balasubrmanian S."/>
            <person name="Barry K."/>
            <person name="Bauer D."/>
            <person name="Boehm C.R."/>
            <person name="Briginshaw L."/>
            <person name="Caballero-Perez J."/>
            <person name="Catarino B."/>
            <person name="Chen F."/>
            <person name="Chiyoda S."/>
            <person name="Chovatia M."/>
            <person name="Davies K.M."/>
            <person name="Delmans M."/>
            <person name="Demura T."/>
            <person name="Dierschke T."/>
            <person name="Dolan L."/>
            <person name="Dorantes-Acosta A.E."/>
            <person name="Eklund D.M."/>
            <person name="Florent S.N."/>
            <person name="Flores-Sandoval E."/>
            <person name="Fujiyama A."/>
            <person name="Fukuzawa H."/>
            <person name="Galik B."/>
            <person name="Grimanelli D."/>
            <person name="Grimwood J."/>
            <person name="Grossniklaus U."/>
            <person name="Hamada T."/>
            <person name="Haseloff J."/>
            <person name="Hetherington A.J."/>
            <person name="Higo A."/>
            <person name="Hirakawa Y."/>
            <person name="Hundley H.N."/>
            <person name="Ikeda Y."/>
            <person name="Inoue K."/>
            <person name="Inoue S.I."/>
            <person name="Ishida S."/>
            <person name="Jia Q."/>
            <person name="Kakita M."/>
            <person name="Kanazawa T."/>
            <person name="Kawai Y."/>
            <person name="Kawashima T."/>
            <person name="Kennedy M."/>
            <person name="Kinose K."/>
            <person name="Kinoshita T."/>
            <person name="Kohara Y."/>
            <person name="Koide E."/>
            <person name="Komatsu K."/>
            <person name="Kopischke S."/>
            <person name="Kubo M."/>
            <person name="Kyozuka J."/>
            <person name="Lagercrantz U."/>
            <person name="Lin S.S."/>
            <person name="Lindquist E."/>
            <person name="Lipzen A.M."/>
            <person name="Lu C.W."/>
            <person name="De Luna E."/>
            <person name="Martienssen R.A."/>
            <person name="Minamino N."/>
            <person name="Mizutani M."/>
            <person name="Mizutani M."/>
            <person name="Mochizuki N."/>
            <person name="Monte I."/>
            <person name="Mosher R."/>
            <person name="Nagasaki H."/>
            <person name="Nakagami H."/>
            <person name="Naramoto S."/>
            <person name="Nishitani K."/>
            <person name="Ohtani M."/>
            <person name="Okamoto T."/>
            <person name="Okumura M."/>
            <person name="Phillips J."/>
            <person name="Pollak B."/>
            <person name="Reinders A."/>
            <person name="Rovekamp M."/>
            <person name="Sano R."/>
            <person name="Sawa S."/>
            <person name="Schmid M.W."/>
            <person name="Shirakawa M."/>
            <person name="Solano R."/>
            <person name="Spunde A."/>
            <person name="Suetsugu N."/>
            <person name="Sugano S."/>
            <person name="Sugiyama A."/>
            <person name="Sun R."/>
            <person name="Suzuki Y."/>
            <person name="Takenaka M."/>
            <person name="Takezawa D."/>
            <person name="Tomogane H."/>
            <person name="Tsuzuki M."/>
            <person name="Ueda T."/>
            <person name="Umeda M."/>
            <person name="Ward J.M."/>
            <person name="Watanabe Y."/>
            <person name="Yazaki K."/>
            <person name="Yokoyama R."/>
            <person name="Yoshitake Y."/>
            <person name="Yotsui I."/>
            <person name="Zachgo S."/>
            <person name="Schmutz J."/>
        </authorList>
    </citation>
    <scope>NUCLEOTIDE SEQUENCE [LARGE SCALE GENOMIC DNA]</scope>
    <source>
        <strain evidence="2">Tak-1</strain>
    </source>
</reference>
<proteinExistence type="predicted"/>